<organism evidence="1 2">
    <name type="scientific">Halocynthiibacter styelae</name>
    <dbReference type="NCBI Taxonomy" id="2761955"/>
    <lineage>
        <taxon>Bacteria</taxon>
        <taxon>Pseudomonadati</taxon>
        <taxon>Pseudomonadota</taxon>
        <taxon>Alphaproteobacteria</taxon>
        <taxon>Rhodobacterales</taxon>
        <taxon>Paracoccaceae</taxon>
        <taxon>Halocynthiibacter</taxon>
    </lineage>
</organism>
<comment type="caution">
    <text evidence="1">The sequence shown here is derived from an EMBL/GenBank/DDBJ whole genome shotgun (WGS) entry which is preliminary data.</text>
</comment>
<dbReference type="RefSeq" id="WP_228848272.1">
    <property type="nucleotide sequence ID" value="NZ_JADCKQ010000004.1"/>
</dbReference>
<gene>
    <name evidence="1" type="ORF">H1D41_07320</name>
</gene>
<evidence type="ECO:0000313" key="1">
    <source>
        <dbReference type="EMBL" id="MBI1493440.1"/>
    </source>
</evidence>
<proteinExistence type="predicted"/>
<protein>
    <submittedName>
        <fullName evidence="1">Uncharacterized protein</fullName>
    </submittedName>
</protein>
<reference evidence="1" key="1">
    <citation type="submission" date="2020-10" db="EMBL/GenBank/DDBJ databases">
        <title>Paenihalocynthiibacter styelae gen. nov., sp. nov., isolated from stalked sea squirt Styela clava.</title>
        <authorList>
            <person name="Kim Y.-O."/>
            <person name="Yoon J.-H."/>
        </authorList>
    </citation>
    <scope>NUCLEOTIDE SEQUENCE</scope>
    <source>
        <strain evidence="1">MYP1-1</strain>
    </source>
</reference>
<sequence>MTEDTLWLTMPLTSKTAKAQIVACIHSMPSKYCRDHNSPRTKTELIEFIKEQRAKYWDERQAKNRTAAQRAHSKAQPNNITAAECNNFLRSLPAPEFA</sequence>
<evidence type="ECO:0000313" key="2">
    <source>
        <dbReference type="Proteomes" id="UP000640583"/>
    </source>
</evidence>
<accession>A0A8J7J4Z7</accession>
<keyword evidence="2" id="KW-1185">Reference proteome</keyword>
<name>A0A8J7J4Z7_9RHOB</name>
<dbReference type="EMBL" id="JADCKQ010000004">
    <property type="protein sequence ID" value="MBI1493440.1"/>
    <property type="molecule type" value="Genomic_DNA"/>
</dbReference>
<dbReference type="AlphaFoldDB" id="A0A8J7J4Z7"/>
<dbReference type="Proteomes" id="UP000640583">
    <property type="component" value="Unassembled WGS sequence"/>
</dbReference>